<proteinExistence type="predicted"/>
<sequence>MATHSCDPSSRVPHSINGATRGGLSTAARYVTTECARPGGACGRARPSAGGSRPTPSGNLVSRWHLVRRPLTSSNGGAGGPAFLPISICRSPSMSGASAVAPAASQTTA</sequence>
<evidence type="ECO:0000313" key="2">
    <source>
        <dbReference type="EMBL" id="AKH48447.1"/>
    </source>
</evidence>
<accession>A0A0F7LAR4</accession>
<evidence type="ECO:0000256" key="1">
    <source>
        <dbReference type="SAM" id="MobiDB-lite"/>
    </source>
</evidence>
<protein>
    <submittedName>
        <fullName evidence="2">Uncharacterized protein</fullName>
    </submittedName>
</protein>
<dbReference type="EMBL" id="KR029603">
    <property type="protein sequence ID" value="AKH48447.1"/>
    <property type="molecule type" value="Genomic_DNA"/>
</dbReference>
<feature type="region of interest" description="Disordered" evidence="1">
    <location>
        <begin position="1"/>
        <end position="23"/>
    </location>
</feature>
<feature type="region of interest" description="Disordered" evidence="1">
    <location>
        <begin position="39"/>
        <end position="62"/>
    </location>
</feature>
<reference evidence="2" key="1">
    <citation type="journal article" date="2015" name="Front. Microbiol.">
        <title>Combining genomic sequencing methods to explore viral diversity and reveal potential virus-host interactions.</title>
        <authorList>
            <person name="Chow C.E."/>
            <person name="Winget D.M."/>
            <person name="White R.A.III."/>
            <person name="Hallam S.J."/>
            <person name="Suttle C.A."/>
        </authorList>
    </citation>
    <scope>NUCLEOTIDE SEQUENCE</scope>
    <source>
        <strain evidence="2">Oxic1_8</strain>
    </source>
</reference>
<name>A0A0F7LAR4_9VIRU</name>
<organism evidence="2">
    <name type="scientific">uncultured marine virus</name>
    <dbReference type="NCBI Taxonomy" id="186617"/>
    <lineage>
        <taxon>Viruses</taxon>
        <taxon>environmental samples</taxon>
    </lineage>
</organism>
<reference evidence="2" key="2">
    <citation type="submission" date="2015-03" db="EMBL/GenBank/DDBJ databases">
        <authorList>
            <person name="Chow C.-E.T."/>
            <person name="Winget D.M."/>
            <person name="White R.A.III."/>
            <person name="Hallam S.J."/>
            <person name="Suttle C.A."/>
        </authorList>
    </citation>
    <scope>NUCLEOTIDE SEQUENCE</scope>
    <source>
        <strain evidence="2">Oxic1_8</strain>
    </source>
</reference>